<feature type="transmembrane region" description="Helical" evidence="2">
    <location>
        <begin position="220"/>
        <end position="244"/>
    </location>
</feature>
<keyword evidence="4" id="KW-1185">Reference proteome</keyword>
<organism evidence="3 4">
    <name type="scientific">Kocuria dechangensis</name>
    <dbReference type="NCBI Taxonomy" id="1176249"/>
    <lineage>
        <taxon>Bacteria</taxon>
        <taxon>Bacillati</taxon>
        <taxon>Actinomycetota</taxon>
        <taxon>Actinomycetes</taxon>
        <taxon>Micrococcales</taxon>
        <taxon>Micrococcaceae</taxon>
        <taxon>Kocuria</taxon>
    </lineage>
</organism>
<dbReference type="AlphaFoldDB" id="A0A917LRT4"/>
<dbReference type="Proteomes" id="UP000638848">
    <property type="component" value="Unassembled WGS sequence"/>
</dbReference>
<reference evidence="3" key="2">
    <citation type="submission" date="2020-09" db="EMBL/GenBank/DDBJ databases">
        <authorList>
            <person name="Sun Q."/>
            <person name="Zhou Y."/>
        </authorList>
    </citation>
    <scope>NUCLEOTIDE SEQUENCE</scope>
    <source>
        <strain evidence="3">CGMCC 1.12187</strain>
    </source>
</reference>
<feature type="transmembrane region" description="Helical" evidence="2">
    <location>
        <begin position="250"/>
        <end position="271"/>
    </location>
</feature>
<dbReference type="RefSeq" id="WP_229741617.1">
    <property type="nucleotide sequence ID" value="NZ_BMEQ01000005.1"/>
</dbReference>
<comment type="caution">
    <text evidence="3">The sequence shown here is derived from an EMBL/GenBank/DDBJ whole genome shotgun (WGS) entry which is preliminary data.</text>
</comment>
<feature type="transmembrane region" description="Helical" evidence="2">
    <location>
        <begin position="283"/>
        <end position="311"/>
    </location>
</feature>
<keyword evidence="2" id="KW-0812">Transmembrane</keyword>
<gene>
    <name evidence="3" type="ORF">GCM10011374_13260</name>
</gene>
<name>A0A917LRT4_9MICC</name>
<keyword evidence="2" id="KW-1133">Transmembrane helix</keyword>
<feature type="region of interest" description="Disordered" evidence="1">
    <location>
        <begin position="1"/>
        <end position="27"/>
    </location>
</feature>
<dbReference type="EMBL" id="BMEQ01000005">
    <property type="protein sequence ID" value="GGG51914.1"/>
    <property type="molecule type" value="Genomic_DNA"/>
</dbReference>
<proteinExistence type="predicted"/>
<accession>A0A917LRT4</accession>
<evidence type="ECO:0000256" key="2">
    <source>
        <dbReference type="SAM" id="Phobius"/>
    </source>
</evidence>
<protein>
    <submittedName>
        <fullName evidence="3">Uncharacterized protein</fullName>
    </submittedName>
</protein>
<evidence type="ECO:0000313" key="3">
    <source>
        <dbReference type="EMBL" id="GGG51914.1"/>
    </source>
</evidence>
<keyword evidence="2" id="KW-0472">Membrane</keyword>
<sequence>MPDDRSASATEPLPDPVPGPGAAGEPEPELLLGLVVSPQIRSLLPRDVAADLPAMLAGRYPGVRWRVAVAEDRLAVPPADGLDLLEAARDRMLDEDWDLVVVLTDVPLKDGRNPVLTQLSPVHGVGLVAVPALGARHVAQKVREATVRMAGDLLGHDPDDEDGMEELVRRARQRAVDVEDRPGDNAVQFTARVLGGNVRLLLGMIRANRPWTLVARLSRLLAVAAATGVLTLVASDLWLLAAAYGPWRLGLLGLLAVGAVTGALVVGARLWERPRRRAEREQVALFNLATAATVAVGVLVFYLTVFALSWLGALLLVDGDVFAEVVGAPVGALEYVKLAWLTATLATVGGALGAGLEDDDVVRAAAYTRSEG</sequence>
<evidence type="ECO:0000313" key="4">
    <source>
        <dbReference type="Proteomes" id="UP000638848"/>
    </source>
</evidence>
<evidence type="ECO:0000256" key="1">
    <source>
        <dbReference type="SAM" id="MobiDB-lite"/>
    </source>
</evidence>
<reference evidence="3" key="1">
    <citation type="journal article" date="2014" name="Int. J. Syst. Evol. Microbiol.">
        <title>Complete genome sequence of Corynebacterium casei LMG S-19264T (=DSM 44701T), isolated from a smear-ripened cheese.</title>
        <authorList>
            <consortium name="US DOE Joint Genome Institute (JGI-PGF)"/>
            <person name="Walter F."/>
            <person name="Albersmeier A."/>
            <person name="Kalinowski J."/>
            <person name="Ruckert C."/>
        </authorList>
    </citation>
    <scope>NUCLEOTIDE SEQUENCE</scope>
    <source>
        <strain evidence="3">CGMCC 1.12187</strain>
    </source>
</reference>